<feature type="transmembrane region" description="Helical" evidence="6">
    <location>
        <begin position="86"/>
        <end position="104"/>
    </location>
</feature>
<gene>
    <name evidence="8" type="ORF">FPZ24_11650</name>
</gene>
<protein>
    <recommendedName>
        <fullName evidence="7">O-antigen ligase-related domain-containing protein</fullName>
    </recommendedName>
</protein>
<feature type="domain" description="O-antigen ligase-related" evidence="7">
    <location>
        <begin position="205"/>
        <end position="352"/>
    </location>
</feature>
<dbReference type="Pfam" id="PF04932">
    <property type="entry name" value="Wzy_C"/>
    <property type="match status" value="1"/>
</dbReference>
<dbReference type="KEGG" id="spai:FPZ24_11650"/>
<evidence type="ECO:0000256" key="4">
    <source>
        <dbReference type="ARBA" id="ARBA00023136"/>
    </source>
</evidence>
<evidence type="ECO:0000256" key="2">
    <source>
        <dbReference type="ARBA" id="ARBA00022692"/>
    </source>
</evidence>
<feature type="transmembrane region" description="Helical" evidence="6">
    <location>
        <begin position="247"/>
        <end position="267"/>
    </location>
</feature>
<feature type="transmembrane region" description="Helical" evidence="6">
    <location>
        <begin position="396"/>
        <end position="416"/>
    </location>
</feature>
<feature type="transmembrane region" description="Helical" evidence="6">
    <location>
        <begin position="110"/>
        <end position="129"/>
    </location>
</feature>
<dbReference type="RefSeq" id="WP_146572163.1">
    <property type="nucleotide sequence ID" value="NZ_CP042306.1"/>
</dbReference>
<dbReference type="InterPro" id="IPR007016">
    <property type="entry name" value="O-antigen_ligase-rel_domated"/>
</dbReference>
<feature type="transmembrane region" description="Helical" evidence="6">
    <location>
        <begin position="141"/>
        <end position="160"/>
    </location>
</feature>
<organism evidence="8 9">
    <name type="scientific">Sphingomonas panacisoli</name>
    <dbReference type="NCBI Taxonomy" id="1813879"/>
    <lineage>
        <taxon>Bacteria</taxon>
        <taxon>Pseudomonadati</taxon>
        <taxon>Pseudomonadota</taxon>
        <taxon>Alphaproteobacteria</taxon>
        <taxon>Sphingomonadales</taxon>
        <taxon>Sphingomonadaceae</taxon>
        <taxon>Sphingomonas</taxon>
    </lineage>
</organism>
<dbReference type="PANTHER" id="PTHR37422:SF13">
    <property type="entry name" value="LIPOPOLYSACCHARIDE BIOSYNTHESIS PROTEIN PA4999-RELATED"/>
    <property type="match status" value="1"/>
</dbReference>
<dbReference type="AlphaFoldDB" id="A0A5B8LKF0"/>
<keyword evidence="9" id="KW-1185">Reference proteome</keyword>
<feature type="region of interest" description="Disordered" evidence="5">
    <location>
        <begin position="423"/>
        <end position="447"/>
    </location>
</feature>
<proteinExistence type="predicted"/>
<evidence type="ECO:0000313" key="9">
    <source>
        <dbReference type="Proteomes" id="UP000315673"/>
    </source>
</evidence>
<keyword evidence="3 6" id="KW-1133">Transmembrane helix</keyword>
<evidence type="ECO:0000256" key="6">
    <source>
        <dbReference type="SAM" id="Phobius"/>
    </source>
</evidence>
<dbReference type="OrthoDB" id="7442944at2"/>
<evidence type="ECO:0000256" key="5">
    <source>
        <dbReference type="SAM" id="MobiDB-lite"/>
    </source>
</evidence>
<feature type="transmembrane region" description="Helical" evidence="6">
    <location>
        <begin position="172"/>
        <end position="194"/>
    </location>
</feature>
<keyword evidence="4 6" id="KW-0472">Membrane</keyword>
<feature type="transmembrane region" description="Helical" evidence="6">
    <location>
        <begin position="345"/>
        <end position="367"/>
    </location>
</feature>
<dbReference type="InterPro" id="IPR051533">
    <property type="entry name" value="WaaL-like"/>
</dbReference>
<accession>A0A5B8LKF0</accession>
<evidence type="ECO:0000313" key="8">
    <source>
        <dbReference type="EMBL" id="QDZ08054.1"/>
    </source>
</evidence>
<sequence length="447" mass="47670">MTLVIFFLVLLSFPLILGLLKSYPHRRVWAFTVLGALLFLGDEIRLEGFIIGWPGWFGTVRGIAISPADALALALVMTRRPVRGNLPFWGVFAVYAVALTVSMMPASVPMASVFAVWQFARMLLLFSAIGGECFRPDLRQGLLNGCGLGLMVQAGFVIWQKLHGVVQAPGTMAHQNILGMLTEVSLLLLLASLLSGSRSKLQMAGIVAALIIIAGGGSRGALVLAGSGVVILMILSLARRVTPTKMTIIGAGVLALAVAAPFSLMTLNHRFGGKSVITQEDERNSFEKAAKAMAANHPFGVGANQFVLVSNRDGYAARAGVPWQVNDRSMPVHNAYLLARAETGLFGELAFILMLVLPAVRGLWFAFTNKRSPGGEIVLGAGVAMALNVVHNNFEFAAFTYNVLALLMVCMALIGGEIRAARNAGRPAPKPKAPVRPINTMSRPAVS</sequence>
<evidence type="ECO:0000259" key="7">
    <source>
        <dbReference type="Pfam" id="PF04932"/>
    </source>
</evidence>
<reference evidence="8 9" key="1">
    <citation type="submission" date="2019-07" db="EMBL/GenBank/DDBJ databases">
        <title>Full genome sequence of Sphingomonas sp. 4R-6-7(HKS19).</title>
        <authorList>
            <person name="Im W.-T."/>
        </authorList>
    </citation>
    <scope>NUCLEOTIDE SEQUENCE [LARGE SCALE GENOMIC DNA]</scope>
    <source>
        <strain evidence="8 9">HKS19</strain>
    </source>
</reference>
<evidence type="ECO:0000256" key="3">
    <source>
        <dbReference type="ARBA" id="ARBA00022989"/>
    </source>
</evidence>
<comment type="subcellular location">
    <subcellularLocation>
        <location evidence="1">Membrane</location>
        <topology evidence="1">Multi-pass membrane protein</topology>
    </subcellularLocation>
</comment>
<evidence type="ECO:0000256" key="1">
    <source>
        <dbReference type="ARBA" id="ARBA00004141"/>
    </source>
</evidence>
<feature type="transmembrane region" description="Helical" evidence="6">
    <location>
        <begin position="206"/>
        <end position="235"/>
    </location>
</feature>
<name>A0A5B8LKF0_9SPHN</name>
<dbReference type="Proteomes" id="UP000315673">
    <property type="component" value="Chromosome"/>
</dbReference>
<dbReference type="PANTHER" id="PTHR37422">
    <property type="entry name" value="TEICHURONIC ACID BIOSYNTHESIS PROTEIN TUAE"/>
    <property type="match status" value="1"/>
</dbReference>
<dbReference type="EMBL" id="CP042306">
    <property type="protein sequence ID" value="QDZ08054.1"/>
    <property type="molecule type" value="Genomic_DNA"/>
</dbReference>
<keyword evidence="2 6" id="KW-0812">Transmembrane</keyword>